<dbReference type="InterPro" id="IPR004089">
    <property type="entry name" value="MCPsignal_dom"/>
</dbReference>
<evidence type="ECO:0000256" key="5">
    <source>
        <dbReference type="SAM" id="Phobius"/>
    </source>
</evidence>
<evidence type="ECO:0000313" key="7">
    <source>
        <dbReference type="EMBL" id="BDI07026.1"/>
    </source>
</evidence>
<feature type="transmembrane region" description="Helical" evidence="5">
    <location>
        <begin position="202"/>
        <end position="221"/>
    </location>
</feature>
<evidence type="ECO:0000259" key="6">
    <source>
        <dbReference type="PROSITE" id="PS50111"/>
    </source>
</evidence>
<evidence type="ECO:0000256" key="3">
    <source>
        <dbReference type="PROSITE-ProRule" id="PRU00284"/>
    </source>
</evidence>
<accession>A0ABM7YR37</accession>
<evidence type="ECO:0000256" key="4">
    <source>
        <dbReference type="SAM" id="MobiDB-lite"/>
    </source>
</evidence>
<keyword evidence="5" id="KW-0472">Membrane</keyword>
<evidence type="ECO:0000313" key="8">
    <source>
        <dbReference type="Proteomes" id="UP001057498"/>
    </source>
</evidence>
<proteinExistence type="inferred from homology"/>
<feature type="compositionally biased region" description="Low complexity" evidence="4">
    <location>
        <begin position="326"/>
        <end position="344"/>
    </location>
</feature>
<dbReference type="PANTHER" id="PTHR43531">
    <property type="entry name" value="PROTEIN ICFG"/>
    <property type="match status" value="1"/>
</dbReference>
<feature type="compositionally biased region" description="Low complexity" evidence="4">
    <location>
        <begin position="239"/>
        <end position="273"/>
    </location>
</feature>
<keyword evidence="5" id="KW-1133">Transmembrane helix</keyword>
<feature type="domain" description="Methyl-accepting transducer" evidence="6">
    <location>
        <begin position="370"/>
        <end position="566"/>
    </location>
</feature>
<reference evidence="7" key="1">
    <citation type="submission" date="2022-04" db="EMBL/GenBank/DDBJ databases">
        <title>Whole genome sequence of Sphaerotilus sp. FB-5.</title>
        <authorList>
            <person name="Takeda M."/>
            <person name="Narihara S."/>
            <person name="Akimoto M."/>
            <person name="Akimoto R."/>
            <person name="Nishiyashiki S."/>
            <person name="Murakami T."/>
        </authorList>
    </citation>
    <scope>NUCLEOTIDE SEQUENCE</scope>
    <source>
        <strain evidence="7">FB-5</strain>
    </source>
</reference>
<dbReference type="InterPro" id="IPR051310">
    <property type="entry name" value="MCP_chemotaxis"/>
</dbReference>
<feature type="transmembrane region" description="Helical" evidence="5">
    <location>
        <begin position="20"/>
        <end position="39"/>
    </location>
</feature>
<dbReference type="SMART" id="SM00283">
    <property type="entry name" value="MA"/>
    <property type="match status" value="1"/>
</dbReference>
<evidence type="ECO:0000256" key="2">
    <source>
        <dbReference type="ARBA" id="ARBA00029447"/>
    </source>
</evidence>
<feature type="region of interest" description="Disordered" evidence="4">
    <location>
        <begin position="315"/>
        <end position="368"/>
    </location>
</feature>
<dbReference type="Gene3D" id="1.10.287.950">
    <property type="entry name" value="Methyl-accepting chemotaxis protein"/>
    <property type="match status" value="2"/>
</dbReference>
<dbReference type="Pfam" id="PF00015">
    <property type="entry name" value="MCPsignal"/>
    <property type="match status" value="1"/>
</dbReference>
<keyword evidence="5" id="KW-0812">Transmembrane</keyword>
<keyword evidence="1" id="KW-0488">Methylation</keyword>
<protein>
    <recommendedName>
        <fullName evidence="6">Methyl-accepting transducer domain-containing protein</fullName>
    </recommendedName>
</protein>
<dbReference type="PROSITE" id="PS50111">
    <property type="entry name" value="CHEMOTAXIS_TRANSDUC_2"/>
    <property type="match status" value="1"/>
</dbReference>
<gene>
    <name evidence="7" type="ORF">CATMQ487_39960</name>
</gene>
<keyword evidence="3" id="KW-0807">Transducer</keyword>
<dbReference type="PANTHER" id="PTHR43531:SF14">
    <property type="entry name" value="METHYL-ACCEPTING CHEMOTAXIS PROTEIN I-RELATED"/>
    <property type="match status" value="1"/>
</dbReference>
<feature type="region of interest" description="Disordered" evidence="4">
    <location>
        <begin position="593"/>
        <end position="629"/>
    </location>
</feature>
<sequence>MTTRLFTSARAVPSEPARLGRGFALLLLLLAFVAGLGLYELHALGSRQQAQASLDAARMRQAQELRVAIGQASLLVRQALLPADSGAATALQLRLAEARDRTAALELALRSHAGQATPAWLANQLDELGSARSQTVQLYAEALQQSRDGRQPEALRTLATRAELAEARWQGQADELLRQLDLQAQAAQVQAQEARQRQLLQFFAWSLSALLLGAVLAWSAVQRLRELLERGLRTVASEAPTTAAVPRSAAAAVADTPPASAPGRGARAGAGVPLNPVQPRADRIQGTLQASRRGAAETTGDGAAFDRLAGSLTRAGSEAMAPAPRPKASPVAAAAADPATPPLAGVGSGLPTSLSSGDLPPAAVPDRPREEVVRDAVAAATRGGLVVSQVVANIEDIGATGRRIAETVALIDSIAFQTNLLALNAVVEAAHSEARSGAVLPGAIPGAARVPSATAGAAADVRSLAQRATQAAREIKALITAGASASGSSPTASGLTAALQQDASQTMDALLTSVQQAAELVTQVRRAAESQAPAAAVAESMEQLDRMQRNHTALVEQSAASAESLRLQAERLQKVLGAFKLLQQTQQAAWGAHTAIRSASERSRQPDSGFGGLVKPGDEPPAGGGWTSF</sequence>
<dbReference type="SUPFAM" id="SSF58104">
    <property type="entry name" value="Methyl-accepting chemotaxis protein (MCP) signaling domain"/>
    <property type="match status" value="2"/>
</dbReference>
<dbReference type="EMBL" id="AP025730">
    <property type="protein sequence ID" value="BDI07026.1"/>
    <property type="molecule type" value="Genomic_DNA"/>
</dbReference>
<dbReference type="RefSeq" id="WP_251970252.1">
    <property type="nucleotide sequence ID" value="NZ_AP025730.1"/>
</dbReference>
<feature type="region of interest" description="Disordered" evidence="4">
    <location>
        <begin position="238"/>
        <end position="279"/>
    </location>
</feature>
<evidence type="ECO:0000256" key="1">
    <source>
        <dbReference type="ARBA" id="ARBA00022481"/>
    </source>
</evidence>
<organism evidence="7 8">
    <name type="scientific">Sphaerotilus microaerophilus</name>
    <dbReference type="NCBI Taxonomy" id="2914710"/>
    <lineage>
        <taxon>Bacteria</taxon>
        <taxon>Pseudomonadati</taxon>
        <taxon>Pseudomonadota</taxon>
        <taxon>Betaproteobacteria</taxon>
        <taxon>Burkholderiales</taxon>
        <taxon>Sphaerotilaceae</taxon>
        <taxon>Sphaerotilus</taxon>
    </lineage>
</organism>
<name>A0ABM7YR37_9BURK</name>
<comment type="similarity">
    <text evidence="2">Belongs to the methyl-accepting chemotaxis (MCP) protein family.</text>
</comment>
<dbReference type="Proteomes" id="UP001057498">
    <property type="component" value="Chromosome"/>
</dbReference>
<keyword evidence="8" id="KW-1185">Reference proteome</keyword>